<feature type="compositionally biased region" description="Pro residues" evidence="1">
    <location>
        <begin position="515"/>
        <end position="524"/>
    </location>
</feature>
<evidence type="ECO:0000313" key="2">
    <source>
        <dbReference type="EMBL" id="USR90810.1"/>
    </source>
</evidence>
<dbReference type="RefSeq" id="WP_252662834.1">
    <property type="nucleotide sequence ID" value="NZ_CP098611.1"/>
</dbReference>
<protein>
    <submittedName>
        <fullName evidence="2">Uncharacterized protein</fullName>
    </submittedName>
</protein>
<feature type="compositionally biased region" description="Basic and acidic residues" evidence="1">
    <location>
        <begin position="418"/>
        <end position="433"/>
    </location>
</feature>
<evidence type="ECO:0000256" key="1">
    <source>
        <dbReference type="SAM" id="MobiDB-lite"/>
    </source>
</evidence>
<organism evidence="2 3">
    <name type="scientific">Phormidium yuhuli AB48</name>
    <dbReference type="NCBI Taxonomy" id="2940671"/>
    <lineage>
        <taxon>Bacteria</taxon>
        <taxon>Bacillati</taxon>
        <taxon>Cyanobacteriota</taxon>
        <taxon>Cyanophyceae</taxon>
        <taxon>Oscillatoriophycideae</taxon>
        <taxon>Oscillatoriales</taxon>
        <taxon>Oscillatoriaceae</taxon>
        <taxon>Phormidium</taxon>
        <taxon>Phormidium yuhuli</taxon>
    </lineage>
</organism>
<reference evidence="2" key="1">
    <citation type="submission" date="2022-06" db="EMBL/GenBank/DDBJ databases">
        <title>Genome sequence of Phormidium yuhuli AB48 isolated from an industrial photobioreactor environment.</title>
        <authorList>
            <person name="Qiu Y."/>
            <person name="Noonan A.J.C."/>
            <person name="Dofher K."/>
            <person name="Koch M."/>
            <person name="Kieft B."/>
            <person name="Lin X."/>
            <person name="Ziels R.M."/>
            <person name="Hallam S.J."/>
        </authorList>
    </citation>
    <scope>NUCLEOTIDE SEQUENCE</scope>
    <source>
        <strain evidence="2">AB48</strain>
    </source>
</reference>
<feature type="compositionally biased region" description="Acidic residues" evidence="1">
    <location>
        <begin position="434"/>
        <end position="444"/>
    </location>
</feature>
<dbReference type="Proteomes" id="UP001056708">
    <property type="component" value="Chromosome"/>
</dbReference>
<accession>A0ABY5ANL9</accession>
<keyword evidence="3" id="KW-1185">Reference proteome</keyword>
<feature type="region of interest" description="Disordered" evidence="1">
    <location>
        <begin position="418"/>
        <end position="445"/>
    </location>
</feature>
<sequence>MRSLRNPLLLFGLTLLLTGVVGLGLQRDRPVTASETLQATPNPTEIALFDNLPDVDLDDLPIPDISDILDEDPALTTSLDDVNRDIPLLDGRDFGEPQSLADLPWERDRGYIAPSGLYQATLESYCLHAGTHGPGEGNGYGYATLDGPRGEIVRKILREAVNYPEFEQRDLQMLLWGILAQTRLNDMDDNLQAIAQEMLTDSEISEINGGALGLIPDSARRELFANLPSQVRDVLNAKAEIRARLSQANAVYEELQDIAVLTGTVPEGEGSRNIPQDRWSLHPDGYFVRYSPSGYPRTQVDILVPRPVRVVRDDRHRITAIDYGDGYGVQTEYDDEIGAISVPGEPDLEIYRFSTIRLVSPDDTLEVRDRGWTFVGTPTTGDADFSQWSHQEVASLNLLAQQGSVDWQEAQERYNRARETQEQLETMRNRMDEEPNAEDVEDLTDYDHYEDGLDTVLENDREAQGEWLGEHLQKVREGFAHAICELRNLGNRAACGDPEPDPDPDPDPERDPNFNPRPNPPTTPINPGGDGAVPGNTRRQRLGISGRIAS</sequence>
<feature type="region of interest" description="Disordered" evidence="1">
    <location>
        <begin position="493"/>
        <end position="550"/>
    </location>
</feature>
<evidence type="ECO:0000313" key="3">
    <source>
        <dbReference type="Proteomes" id="UP001056708"/>
    </source>
</evidence>
<gene>
    <name evidence="2" type="ORF">NEA10_18620</name>
</gene>
<proteinExistence type="predicted"/>
<name>A0ABY5ANL9_9CYAN</name>
<dbReference type="EMBL" id="CP098611">
    <property type="protein sequence ID" value="USR90810.1"/>
    <property type="molecule type" value="Genomic_DNA"/>
</dbReference>